<dbReference type="Proteomes" id="UP001060368">
    <property type="component" value="Chromosome"/>
</dbReference>
<proteinExistence type="predicted"/>
<protein>
    <recommendedName>
        <fullName evidence="2">Filamentation induced by cAMP protein Fic-like C-terminal domain-containing protein</fullName>
    </recommendedName>
</protein>
<evidence type="ECO:0000259" key="2">
    <source>
        <dbReference type="Pfam" id="PF21247"/>
    </source>
</evidence>
<evidence type="ECO:0000313" key="3">
    <source>
        <dbReference type="EMBL" id="UUX92154.1"/>
    </source>
</evidence>
<evidence type="ECO:0000313" key="4">
    <source>
        <dbReference type="Proteomes" id="UP001060368"/>
    </source>
</evidence>
<reference evidence="3" key="1">
    <citation type="submission" date="2022-04" db="EMBL/GenBank/DDBJ databases">
        <title>Complete genome of Methanoplanus endosymbiosus DSM 3599.</title>
        <authorList>
            <person name="Chen S.-C."/>
            <person name="You Y.-T."/>
            <person name="Zhou Y.-Z."/>
            <person name="Lai M.-C."/>
        </authorList>
    </citation>
    <scope>NUCLEOTIDE SEQUENCE</scope>
    <source>
        <strain evidence="3">DSM 3599</strain>
    </source>
</reference>
<feature type="region of interest" description="Disordered" evidence="1">
    <location>
        <begin position="57"/>
        <end position="77"/>
    </location>
</feature>
<evidence type="ECO:0000256" key="1">
    <source>
        <dbReference type="SAM" id="MobiDB-lite"/>
    </source>
</evidence>
<accession>A0A9E7PNE1</accession>
<organism evidence="3 4">
    <name type="scientific">Methanoplanus endosymbiosus</name>
    <dbReference type="NCBI Taxonomy" id="33865"/>
    <lineage>
        <taxon>Archaea</taxon>
        <taxon>Methanobacteriati</taxon>
        <taxon>Methanobacteriota</taxon>
        <taxon>Stenosarchaea group</taxon>
        <taxon>Methanomicrobia</taxon>
        <taxon>Methanomicrobiales</taxon>
        <taxon>Methanomicrobiaceae</taxon>
        <taxon>Methanoplanus</taxon>
    </lineage>
</organism>
<dbReference type="Gene3D" id="1.10.10.10">
    <property type="entry name" value="Winged helix-like DNA-binding domain superfamily/Winged helix DNA-binding domain"/>
    <property type="match status" value="1"/>
</dbReference>
<dbReference type="GeneID" id="74308527"/>
<dbReference type="EMBL" id="CP096115">
    <property type="protein sequence ID" value="UUX92154.1"/>
    <property type="molecule type" value="Genomic_DNA"/>
</dbReference>
<dbReference type="SUPFAM" id="SSF46785">
    <property type="entry name" value="Winged helix' DNA-binding domain"/>
    <property type="match status" value="1"/>
</dbReference>
<gene>
    <name evidence="3" type="ORF">L6E24_12455</name>
</gene>
<keyword evidence="4" id="KW-1185">Reference proteome</keyword>
<dbReference type="InterPro" id="IPR036388">
    <property type="entry name" value="WH-like_DNA-bd_sf"/>
</dbReference>
<dbReference type="InterPro" id="IPR049514">
    <property type="entry name" value="Fic-like_C"/>
</dbReference>
<feature type="compositionally biased region" description="Basic and acidic residues" evidence="1">
    <location>
        <begin position="62"/>
        <end position="77"/>
    </location>
</feature>
<dbReference type="InterPro" id="IPR036390">
    <property type="entry name" value="WH_DNA-bd_sf"/>
</dbReference>
<feature type="domain" description="Filamentation induced by cAMP protein Fic-like C-terminal" evidence="2">
    <location>
        <begin position="4"/>
        <end position="63"/>
    </location>
</feature>
<dbReference type="AlphaFoldDB" id="A0A9E7PNE1"/>
<dbReference type="RefSeq" id="WP_257742305.1">
    <property type="nucleotide sequence ID" value="NZ_CP096115.1"/>
</dbReference>
<dbReference type="KEGG" id="mend:L6E24_12455"/>
<sequence length="77" mass="9136">MEDHILRMLYDGPMSKSLISKRLGKKTVTGQINRVIRQMLADKYIEYTVPEKPKSRIQQYRLTKEGKEKLDRQTPEK</sequence>
<name>A0A9E7PNE1_9EURY</name>
<dbReference type="Pfam" id="PF21247">
    <property type="entry name" value="Fic-like_C"/>
    <property type="match status" value="1"/>
</dbReference>